<dbReference type="GO" id="GO:0005315">
    <property type="term" value="F:phosphate transmembrane transporter activity"/>
    <property type="evidence" value="ECO:0007669"/>
    <property type="project" value="TreeGrafter"/>
</dbReference>
<evidence type="ECO:0000256" key="6">
    <source>
        <dbReference type="SAM" id="Phobius"/>
    </source>
</evidence>
<feature type="transmembrane region" description="Helical" evidence="6">
    <location>
        <begin position="186"/>
        <end position="206"/>
    </location>
</feature>
<evidence type="ECO:0000256" key="1">
    <source>
        <dbReference type="ARBA" id="ARBA00004141"/>
    </source>
</evidence>
<evidence type="ECO:0000256" key="5">
    <source>
        <dbReference type="ARBA" id="ARBA00023136"/>
    </source>
</evidence>
<feature type="transmembrane region" description="Helical" evidence="6">
    <location>
        <begin position="273"/>
        <end position="289"/>
    </location>
</feature>
<dbReference type="Proteomes" id="UP000185612">
    <property type="component" value="Unassembled WGS sequence"/>
</dbReference>
<proteinExistence type="predicted"/>
<feature type="transmembrane region" description="Helical" evidence="6">
    <location>
        <begin position="226"/>
        <end position="253"/>
    </location>
</feature>
<dbReference type="InterPro" id="IPR004680">
    <property type="entry name" value="Cit_transptr-like_dom"/>
</dbReference>
<feature type="transmembrane region" description="Helical" evidence="6">
    <location>
        <begin position="157"/>
        <end position="179"/>
    </location>
</feature>
<dbReference type="FunCoup" id="A0A1Q5PVY6">
    <property type="interactions" value="10"/>
</dbReference>
<evidence type="ECO:0000313" key="9">
    <source>
        <dbReference type="Proteomes" id="UP000185612"/>
    </source>
</evidence>
<dbReference type="RefSeq" id="WP_073824595.1">
    <property type="nucleotide sequence ID" value="NZ_JAUNKL010000056.1"/>
</dbReference>
<accession>A0A1Q5PVY6</accession>
<reference evidence="9" key="1">
    <citation type="submission" date="2016-12" db="EMBL/GenBank/DDBJ databases">
        <authorList>
            <person name="Meng X."/>
        </authorList>
    </citation>
    <scope>NUCLEOTIDE SEQUENCE [LARGE SCALE GENOMIC DNA]</scope>
    <source>
        <strain evidence="9">DSM 20732</strain>
    </source>
</reference>
<feature type="transmembrane region" description="Helical" evidence="6">
    <location>
        <begin position="390"/>
        <end position="421"/>
    </location>
</feature>
<feature type="transmembrane region" description="Helical" evidence="6">
    <location>
        <begin position="322"/>
        <end position="340"/>
    </location>
</feature>
<dbReference type="OrthoDB" id="9766267at2"/>
<feature type="transmembrane region" description="Helical" evidence="6">
    <location>
        <begin position="97"/>
        <end position="117"/>
    </location>
</feature>
<evidence type="ECO:0000256" key="2">
    <source>
        <dbReference type="ARBA" id="ARBA00022448"/>
    </source>
</evidence>
<protein>
    <submittedName>
        <fullName evidence="8">Transporter</fullName>
    </submittedName>
</protein>
<evidence type="ECO:0000313" key="8">
    <source>
        <dbReference type="EMBL" id="OKL51585.1"/>
    </source>
</evidence>
<feature type="transmembrane region" description="Helical" evidence="6">
    <location>
        <begin position="48"/>
        <end position="77"/>
    </location>
</feature>
<dbReference type="PANTHER" id="PTHR10283">
    <property type="entry name" value="SOLUTE CARRIER FAMILY 13 MEMBER"/>
    <property type="match status" value="1"/>
</dbReference>
<dbReference type="InParanoid" id="A0A1Q5PVY6"/>
<dbReference type="GO" id="GO:0005886">
    <property type="term" value="C:plasma membrane"/>
    <property type="evidence" value="ECO:0007669"/>
    <property type="project" value="TreeGrafter"/>
</dbReference>
<comment type="subcellular location">
    <subcellularLocation>
        <location evidence="1">Membrane</location>
        <topology evidence="1">Multi-pass membrane protein</topology>
    </subcellularLocation>
</comment>
<name>A0A1Q5PVY6_9ACTO</name>
<dbReference type="InterPro" id="IPR001898">
    <property type="entry name" value="SLC13A/DASS"/>
</dbReference>
<gene>
    <name evidence="8" type="ORF">BSZ40_07000</name>
</gene>
<feature type="domain" description="Citrate transporter-like" evidence="7">
    <location>
        <begin position="55"/>
        <end position="410"/>
    </location>
</feature>
<feature type="transmembrane region" description="Helical" evidence="6">
    <location>
        <begin position="295"/>
        <end position="315"/>
    </location>
</feature>
<dbReference type="NCBIfam" id="TIGR00785">
    <property type="entry name" value="dass"/>
    <property type="match status" value="1"/>
</dbReference>
<dbReference type="Pfam" id="PF03600">
    <property type="entry name" value="CitMHS"/>
    <property type="match status" value="1"/>
</dbReference>
<dbReference type="EMBL" id="MQVS01000006">
    <property type="protein sequence ID" value="OKL51585.1"/>
    <property type="molecule type" value="Genomic_DNA"/>
</dbReference>
<evidence type="ECO:0000256" key="3">
    <source>
        <dbReference type="ARBA" id="ARBA00022692"/>
    </source>
</evidence>
<feature type="transmembrane region" description="Helical" evidence="6">
    <location>
        <begin position="360"/>
        <end position="378"/>
    </location>
</feature>
<keyword evidence="2" id="KW-0813">Transport</keyword>
<evidence type="ECO:0000256" key="4">
    <source>
        <dbReference type="ARBA" id="ARBA00022989"/>
    </source>
</evidence>
<keyword evidence="5 6" id="KW-0472">Membrane</keyword>
<dbReference type="STRING" id="52770.BSZ40_07000"/>
<keyword evidence="4 6" id="KW-1133">Transmembrane helix</keyword>
<dbReference type="PANTHER" id="PTHR10283:SF92">
    <property type="entry name" value="LOW-AFFINITY PHOSPHATE TRANSPORTER PHO91"/>
    <property type="match status" value="1"/>
</dbReference>
<comment type="caution">
    <text evidence="8">The sequence shown here is derived from an EMBL/GenBank/DDBJ whole genome shotgun (WGS) entry which is preliminary data.</text>
</comment>
<keyword evidence="9" id="KW-1185">Reference proteome</keyword>
<evidence type="ECO:0000259" key="7">
    <source>
        <dbReference type="Pfam" id="PF03600"/>
    </source>
</evidence>
<feature type="transmembrane region" description="Helical" evidence="6">
    <location>
        <begin position="441"/>
        <end position="463"/>
    </location>
</feature>
<keyword evidence="3 6" id="KW-0812">Transmembrane</keyword>
<dbReference type="AlphaFoldDB" id="A0A1Q5PVY6"/>
<organism evidence="8 9">
    <name type="scientific">Buchananella hordeovulneris</name>
    <dbReference type="NCBI Taxonomy" id="52770"/>
    <lineage>
        <taxon>Bacteria</taxon>
        <taxon>Bacillati</taxon>
        <taxon>Actinomycetota</taxon>
        <taxon>Actinomycetes</taxon>
        <taxon>Actinomycetales</taxon>
        <taxon>Actinomycetaceae</taxon>
        <taxon>Buchananella</taxon>
    </lineage>
</organism>
<sequence length="470" mass="48298">MARRTAVEAKLPRLTKVKAAGLLIATVAMVVTSVVDIAGLAPPGRRMLGIFLAAIALWVTEAIPLYATAVGVILAQVLLISTDGLVDAGPDAPTSTAIFATLASPVLILFLGGFLLADGAAKFGLDRSIAAVMLRPFHGSARGTVFGLMLITGLLSMFMSNTATTATMFAVVLPILALVPEEKMRAGVAVSIPVAANIGGIGTPVGSPPNAVALGALKERGVDLTFVDWMALALPYTLALLFFAWWVICLWFVPRGGKLTVTMSASFDTSIPARVFYVVAGVTILLWMSEPLHGLSSNIVGFIPVVALLGTQVMSGEDLKKLSWPVLWLVAGGIALGKGAQATGLDGWIVGAVQWSSLPVWALLLGLAALGLGMSNVMSHSASANLLVPLALGFSAGLAVSPITIAVLIAIACSLGMSMPISTPPNAIAYATGAIKTKDMAVVGLVVGGIGALVLAFALPWLWDLSGITS</sequence>
<feature type="transmembrane region" description="Helical" evidence="6">
    <location>
        <begin position="20"/>
        <end position="41"/>
    </location>
</feature>